<proteinExistence type="predicted"/>
<organism evidence="1 2">
    <name type="scientific">Zalerion maritima</name>
    <dbReference type="NCBI Taxonomy" id="339359"/>
    <lineage>
        <taxon>Eukaryota</taxon>
        <taxon>Fungi</taxon>
        <taxon>Dikarya</taxon>
        <taxon>Ascomycota</taxon>
        <taxon>Pezizomycotina</taxon>
        <taxon>Sordariomycetes</taxon>
        <taxon>Lulworthiomycetidae</taxon>
        <taxon>Lulworthiales</taxon>
        <taxon>Lulworthiaceae</taxon>
        <taxon>Zalerion</taxon>
    </lineage>
</organism>
<dbReference type="Proteomes" id="UP001201980">
    <property type="component" value="Unassembled WGS sequence"/>
</dbReference>
<sequence>MMQHAHWPPFNFPDRRGNLPRLQPFGYRPEKLVSRSLLLPGESYLSGAQRKALSDLRRHMALWAKSKTFGSKENMRTWLRWLYDRFNVLFFLGNVKRNTMLNLPTGFQRKDKQWNGYYKSGSITIFLCRHGDKTFRPVLKLASTLLHEMVHAYLDLFSCRRQECCAANRLNGIGAEGHGIMFHFMIMLSMRRLMNWIPELQTEWKEMYEREASHFERELAGEQYAKSREQLEQEGLRPMQEKHRRMVEKGAGLDTSESWQKNQKKRMREDLAKAFSEADITRRRKVVHRAYPTLRGRFGQRELGRLFKDMSHLRDRVDAWVGTS</sequence>
<evidence type="ECO:0008006" key="3">
    <source>
        <dbReference type="Google" id="ProtNLM"/>
    </source>
</evidence>
<gene>
    <name evidence="1" type="ORF">MKZ38_008421</name>
</gene>
<keyword evidence="2" id="KW-1185">Reference proteome</keyword>
<protein>
    <recommendedName>
        <fullName evidence="3">SprT-like domain-containing protein</fullName>
    </recommendedName>
</protein>
<reference evidence="1" key="1">
    <citation type="submission" date="2022-07" db="EMBL/GenBank/DDBJ databases">
        <title>Draft genome sequence of Zalerion maritima ATCC 34329, a (micro)plastics degrading marine fungus.</title>
        <authorList>
            <person name="Paco A."/>
            <person name="Goncalves M.F.M."/>
            <person name="Rocha-Santos T.A.P."/>
            <person name="Alves A."/>
        </authorList>
    </citation>
    <scope>NUCLEOTIDE SEQUENCE</scope>
    <source>
        <strain evidence="1">ATCC 34329</strain>
    </source>
</reference>
<accession>A0AAD5WNL2</accession>
<dbReference type="EMBL" id="JAKWBI020000585">
    <property type="protein sequence ID" value="KAJ2893598.1"/>
    <property type="molecule type" value="Genomic_DNA"/>
</dbReference>
<evidence type="ECO:0000313" key="2">
    <source>
        <dbReference type="Proteomes" id="UP001201980"/>
    </source>
</evidence>
<dbReference type="AlphaFoldDB" id="A0AAD5WNL2"/>
<evidence type="ECO:0000313" key="1">
    <source>
        <dbReference type="EMBL" id="KAJ2893598.1"/>
    </source>
</evidence>
<name>A0AAD5WNL2_9PEZI</name>
<comment type="caution">
    <text evidence="1">The sequence shown here is derived from an EMBL/GenBank/DDBJ whole genome shotgun (WGS) entry which is preliminary data.</text>
</comment>